<keyword evidence="6 7" id="KW-0472">Membrane</keyword>
<dbReference type="GO" id="GO:0005789">
    <property type="term" value="C:endoplasmic reticulum membrane"/>
    <property type="evidence" value="ECO:0007669"/>
    <property type="project" value="UniProtKB-SubCell"/>
</dbReference>
<gene>
    <name evidence="9" type="ORF">TEOVI_000723700</name>
</gene>
<keyword evidence="10" id="KW-1185">Reference proteome</keyword>
<evidence type="ECO:0000259" key="8">
    <source>
        <dbReference type="PROSITE" id="PS50859"/>
    </source>
</evidence>
<proteinExistence type="inferred from homology"/>
<dbReference type="VEuPathDB" id="TriTrypDB:TEOVI_000723700"/>
<dbReference type="GO" id="GO:0005484">
    <property type="term" value="F:SNAP receptor activity"/>
    <property type="evidence" value="ECO:0007669"/>
    <property type="project" value="InterPro"/>
</dbReference>
<dbReference type="GO" id="GO:0006888">
    <property type="term" value="P:endoplasmic reticulum to Golgi vesicle-mediated transport"/>
    <property type="evidence" value="ECO:0007669"/>
    <property type="project" value="InterPro"/>
</dbReference>
<keyword evidence="5" id="KW-0175">Coiled coil</keyword>
<evidence type="ECO:0000256" key="4">
    <source>
        <dbReference type="ARBA" id="ARBA00022927"/>
    </source>
</evidence>
<feature type="domain" description="Longin" evidence="8">
    <location>
        <begin position="6"/>
        <end position="123"/>
    </location>
</feature>
<evidence type="ECO:0000313" key="9">
    <source>
        <dbReference type="EMBL" id="SCU65052.1"/>
    </source>
</evidence>
<accession>A0A1G4I0D3</accession>
<dbReference type="PANTHER" id="PTHR45837">
    <property type="entry name" value="VESICLE-TRAFFICKING PROTEIN SEC22B"/>
    <property type="match status" value="1"/>
</dbReference>
<dbReference type="SUPFAM" id="SSF64356">
    <property type="entry name" value="SNARE-like"/>
    <property type="match status" value="1"/>
</dbReference>
<dbReference type="SMART" id="SM01270">
    <property type="entry name" value="Longin"/>
    <property type="match status" value="1"/>
</dbReference>
<dbReference type="CDD" id="cd14824">
    <property type="entry name" value="Longin"/>
    <property type="match status" value="1"/>
</dbReference>
<dbReference type="PROSITE" id="PS50859">
    <property type="entry name" value="LONGIN"/>
    <property type="match status" value="1"/>
</dbReference>
<feature type="transmembrane region" description="Helical" evidence="7">
    <location>
        <begin position="179"/>
        <end position="202"/>
    </location>
</feature>
<evidence type="ECO:0000256" key="1">
    <source>
        <dbReference type="ARBA" id="ARBA00004163"/>
    </source>
</evidence>
<keyword evidence="7" id="KW-0812">Transmembrane</keyword>
<dbReference type="GO" id="GO:0006890">
    <property type="term" value="P:retrograde vesicle-mediated transport, Golgi to endoplasmic reticulum"/>
    <property type="evidence" value="ECO:0007669"/>
    <property type="project" value="InterPro"/>
</dbReference>
<sequence length="205" mass="22907">MLYFTLIVRQQNALVLAADTDTCSEEIEQCKATAKGLLRKLTLDGKKLSVDMPPLLTVSWKNYLFYILAESGVLFLTMCDVATPASIPQAYLEDVAREFLLQYGSQVEAATRPYCFIKFDLYLLRTKKVFTAPSSSRLNIARSGRPMPVKRSYQEIMSGIQNKPTPSSLPSSAADDGNYFFWVATLCLLAVAILIILVYVFYLSA</sequence>
<comment type="subcellular location">
    <subcellularLocation>
        <location evidence="1">Endoplasmic reticulum membrane</location>
        <topology evidence="1">Single-pass type IV membrane protein</topology>
    </subcellularLocation>
    <subcellularLocation>
        <location evidence="2">Golgi apparatus membrane</location>
    </subcellularLocation>
</comment>
<evidence type="ECO:0000313" key="10">
    <source>
        <dbReference type="Proteomes" id="UP000195570"/>
    </source>
</evidence>
<dbReference type="GeneID" id="92381171"/>
<dbReference type="GO" id="GO:0015031">
    <property type="term" value="P:protein transport"/>
    <property type="evidence" value="ECO:0007669"/>
    <property type="project" value="UniProtKB-KW"/>
</dbReference>
<keyword evidence="4" id="KW-0813">Transport</keyword>
<comment type="similarity">
    <text evidence="3">Belongs to the synaptobrevin family.</text>
</comment>
<comment type="caution">
    <text evidence="9">The sequence shown here is derived from an EMBL/GenBank/DDBJ whole genome shotgun (WGS) entry which is preliminary data.</text>
</comment>
<evidence type="ECO:0000256" key="5">
    <source>
        <dbReference type="ARBA" id="ARBA00023054"/>
    </source>
</evidence>
<dbReference type="RefSeq" id="XP_067076711.1">
    <property type="nucleotide sequence ID" value="XM_067220610.1"/>
</dbReference>
<organism evidence="9 10">
    <name type="scientific">Trypanosoma equiperdum</name>
    <dbReference type="NCBI Taxonomy" id="5694"/>
    <lineage>
        <taxon>Eukaryota</taxon>
        <taxon>Discoba</taxon>
        <taxon>Euglenozoa</taxon>
        <taxon>Kinetoplastea</taxon>
        <taxon>Metakinetoplastina</taxon>
        <taxon>Trypanosomatida</taxon>
        <taxon>Trypanosomatidae</taxon>
        <taxon>Trypanosoma</taxon>
    </lineage>
</organism>
<evidence type="ECO:0000256" key="6">
    <source>
        <dbReference type="ARBA" id="ARBA00023136"/>
    </source>
</evidence>
<name>A0A1G4I0D3_TRYEQ</name>
<dbReference type="EMBL" id="CZPT02000209">
    <property type="protein sequence ID" value="SCU65052.1"/>
    <property type="molecule type" value="Genomic_DNA"/>
</dbReference>
<dbReference type="InterPro" id="IPR044565">
    <property type="entry name" value="Sec22"/>
</dbReference>
<protein>
    <submittedName>
        <fullName evidence="9">SNARE domain-containing protein, putative</fullName>
    </submittedName>
</protein>
<evidence type="ECO:0000256" key="2">
    <source>
        <dbReference type="ARBA" id="ARBA00004394"/>
    </source>
</evidence>
<dbReference type="AlphaFoldDB" id="A0A1G4I0D3"/>
<dbReference type="InterPro" id="IPR011012">
    <property type="entry name" value="Longin-like_dom_sf"/>
</dbReference>
<reference evidence="9" key="1">
    <citation type="submission" date="2016-09" db="EMBL/GenBank/DDBJ databases">
        <authorList>
            <person name="Hebert L."/>
            <person name="Moumen B."/>
        </authorList>
    </citation>
    <scope>NUCLEOTIDE SEQUENCE [LARGE SCALE GENOMIC DNA]</scope>
    <source>
        <strain evidence="9">OVI</strain>
    </source>
</reference>
<dbReference type="Proteomes" id="UP000195570">
    <property type="component" value="Unassembled WGS sequence"/>
</dbReference>
<keyword evidence="4" id="KW-0653">Protein transport</keyword>
<dbReference type="InterPro" id="IPR010908">
    <property type="entry name" value="Longin_dom"/>
</dbReference>
<dbReference type="Pfam" id="PF13774">
    <property type="entry name" value="Longin"/>
    <property type="match status" value="1"/>
</dbReference>
<dbReference type="GO" id="GO:0000139">
    <property type="term" value="C:Golgi membrane"/>
    <property type="evidence" value="ECO:0007669"/>
    <property type="project" value="UniProtKB-SubCell"/>
</dbReference>
<evidence type="ECO:0000256" key="7">
    <source>
        <dbReference type="SAM" id="Phobius"/>
    </source>
</evidence>
<dbReference type="Gene3D" id="3.30.450.50">
    <property type="entry name" value="Longin domain"/>
    <property type="match status" value="1"/>
</dbReference>
<evidence type="ECO:0000256" key="3">
    <source>
        <dbReference type="ARBA" id="ARBA00008025"/>
    </source>
</evidence>
<keyword evidence="7" id="KW-1133">Transmembrane helix</keyword>